<dbReference type="InterPro" id="IPR022453">
    <property type="entry name" value="Znf_MqsA-type"/>
</dbReference>
<reference evidence="6" key="1">
    <citation type="submission" date="2016-10" db="EMBL/GenBank/DDBJ databases">
        <authorList>
            <person name="Varghese N."/>
            <person name="Submissions S."/>
        </authorList>
    </citation>
    <scope>NUCLEOTIDE SEQUENCE [LARGE SCALE GENOMIC DNA]</scope>
    <source>
        <strain evidence="6">CGMCC 1.11014</strain>
    </source>
</reference>
<protein>
    <submittedName>
        <fullName evidence="5">HTH-type transcriptional regulator / antitoxin MqsA</fullName>
    </submittedName>
</protein>
<evidence type="ECO:0000259" key="4">
    <source>
        <dbReference type="PROSITE" id="PS50943"/>
    </source>
</evidence>
<dbReference type="NCBIfam" id="TIGR03831">
    <property type="entry name" value="YgiT_finger"/>
    <property type="match status" value="1"/>
</dbReference>
<dbReference type="OrthoDB" id="7349669at2"/>
<dbReference type="PANTHER" id="PTHR36511">
    <property type="entry name" value="MERR FAMILY BACTERIAL REGULATORY PROTEIN"/>
    <property type="match status" value="1"/>
</dbReference>
<keyword evidence="1" id="KW-0805">Transcription regulation</keyword>
<feature type="domain" description="HTH cro/C1-type" evidence="4">
    <location>
        <begin position="75"/>
        <end position="128"/>
    </location>
</feature>
<dbReference type="PROSITE" id="PS50943">
    <property type="entry name" value="HTH_CROC1"/>
    <property type="match status" value="1"/>
</dbReference>
<keyword evidence="2" id="KW-0238">DNA-binding</keyword>
<dbReference type="PANTHER" id="PTHR36511:SF4">
    <property type="entry name" value="ANTITOXIN MQSA"/>
    <property type="match status" value="1"/>
</dbReference>
<gene>
    <name evidence="5" type="ORF">SAMN05216552_103582</name>
</gene>
<dbReference type="Pfam" id="PF15731">
    <property type="entry name" value="MqsA_antitoxin"/>
    <property type="match status" value="1"/>
</dbReference>
<organism evidence="5 6">
    <name type="scientific">Pseudoduganella namucuonensis</name>
    <dbReference type="NCBI Taxonomy" id="1035707"/>
    <lineage>
        <taxon>Bacteria</taxon>
        <taxon>Pseudomonadati</taxon>
        <taxon>Pseudomonadota</taxon>
        <taxon>Betaproteobacteria</taxon>
        <taxon>Burkholderiales</taxon>
        <taxon>Oxalobacteraceae</taxon>
        <taxon>Telluria group</taxon>
        <taxon>Pseudoduganella</taxon>
    </lineage>
</organism>
<evidence type="ECO:0000256" key="2">
    <source>
        <dbReference type="ARBA" id="ARBA00023125"/>
    </source>
</evidence>
<dbReference type="CDD" id="cd12870">
    <property type="entry name" value="MqsA"/>
    <property type="match status" value="1"/>
</dbReference>
<keyword evidence="6" id="KW-1185">Reference proteome</keyword>
<evidence type="ECO:0000256" key="1">
    <source>
        <dbReference type="ARBA" id="ARBA00023015"/>
    </source>
</evidence>
<dbReference type="NCBIfam" id="TIGR03830">
    <property type="entry name" value="CxxCG_CxxCG_HTH"/>
    <property type="match status" value="1"/>
</dbReference>
<dbReference type="InterPro" id="IPR001387">
    <property type="entry name" value="Cro/C1-type_HTH"/>
</dbReference>
<dbReference type="InterPro" id="IPR032758">
    <property type="entry name" value="MqsA/HigA-2"/>
</dbReference>
<dbReference type="GO" id="GO:0003677">
    <property type="term" value="F:DNA binding"/>
    <property type="evidence" value="ECO:0007669"/>
    <property type="project" value="UniProtKB-KW"/>
</dbReference>
<dbReference type="InterPro" id="IPR010982">
    <property type="entry name" value="Lambda_DNA-bd_dom_sf"/>
</dbReference>
<accession>A0A1I7LR79</accession>
<dbReference type="SUPFAM" id="SSF47413">
    <property type="entry name" value="lambda repressor-like DNA-binding domains"/>
    <property type="match status" value="1"/>
</dbReference>
<proteinExistence type="predicted"/>
<dbReference type="RefSeq" id="WP_093559072.1">
    <property type="nucleotide sequence ID" value="NZ_FPBO01000035.1"/>
</dbReference>
<evidence type="ECO:0000313" key="6">
    <source>
        <dbReference type="Proteomes" id="UP000199391"/>
    </source>
</evidence>
<dbReference type="InterPro" id="IPR022452">
    <property type="entry name" value="MqsA"/>
</dbReference>
<dbReference type="Proteomes" id="UP000199391">
    <property type="component" value="Unassembled WGS sequence"/>
</dbReference>
<name>A0A1I7LR79_9BURK</name>
<dbReference type="AlphaFoldDB" id="A0A1I7LR79"/>
<dbReference type="EMBL" id="FPBO01000035">
    <property type="protein sequence ID" value="SFV12173.1"/>
    <property type="molecule type" value="Genomic_DNA"/>
</dbReference>
<dbReference type="CDD" id="cd00093">
    <property type="entry name" value="HTH_XRE"/>
    <property type="match status" value="1"/>
</dbReference>
<dbReference type="STRING" id="1035707.SAMN05216552_103582"/>
<dbReference type="Gene3D" id="1.10.260.40">
    <property type="entry name" value="lambda repressor-like DNA-binding domains"/>
    <property type="match status" value="1"/>
</dbReference>
<sequence length="133" mass="14658">MKNCPECGALSPVHDTRDVPYTYKSHETVLPAVAGYHCFACGEVTLDRDAVDRYSDLVGEFQRSVNAELVDAAYITQVRKKLRLDKKQAAAIFGGGVNAFTRYESGQSKPPVALVKLLKVLDHHPELLAEVRA</sequence>
<keyword evidence="3" id="KW-0804">Transcription</keyword>
<evidence type="ECO:0000313" key="5">
    <source>
        <dbReference type="EMBL" id="SFV12173.1"/>
    </source>
</evidence>
<dbReference type="Gene3D" id="3.10.20.860">
    <property type="match status" value="1"/>
</dbReference>
<dbReference type="InterPro" id="IPR052359">
    <property type="entry name" value="HTH-type_reg/antitoxin"/>
</dbReference>
<evidence type="ECO:0000256" key="3">
    <source>
        <dbReference type="ARBA" id="ARBA00023163"/>
    </source>
</evidence>